<comment type="caution">
    <text evidence="1">The sequence shown here is derived from an EMBL/GenBank/DDBJ whole genome shotgun (WGS) entry which is preliminary data.</text>
</comment>
<reference evidence="1 2" key="1">
    <citation type="submission" date="2018-07" db="EMBL/GenBank/DDBJ databases">
        <title>Genomic Encyclopedia of Type Strains, Phase IV (KMG-IV): sequencing the most valuable type-strain genomes for metagenomic binning, comparative biology and taxonomic classification.</title>
        <authorList>
            <person name="Goeker M."/>
        </authorList>
    </citation>
    <scope>NUCLEOTIDE SEQUENCE [LARGE SCALE GENOMIC DNA]</scope>
    <source>
        <strain evidence="1 2">DSM 21634</strain>
    </source>
</reference>
<evidence type="ECO:0000313" key="1">
    <source>
        <dbReference type="EMBL" id="RCW73840.1"/>
    </source>
</evidence>
<dbReference type="AlphaFoldDB" id="A0A368Y0I6"/>
<organism evidence="1 2">
    <name type="scientific">Pseudorhodoferax soli</name>
    <dbReference type="NCBI Taxonomy" id="545864"/>
    <lineage>
        <taxon>Bacteria</taxon>
        <taxon>Pseudomonadati</taxon>
        <taxon>Pseudomonadota</taxon>
        <taxon>Betaproteobacteria</taxon>
        <taxon>Burkholderiales</taxon>
        <taxon>Comamonadaceae</taxon>
    </lineage>
</organism>
<name>A0A368Y0I6_9BURK</name>
<proteinExistence type="predicted"/>
<keyword evidence="2" id="KW-1185">Reference proteome</keyword>
<dbReference type="EMBL" id="QPJK01000002">
    <property type="protein sequence ID" value="RCW73840.1"/>
    <property type="molecule type" value="Genomic_DNA"/>
</dbReference>
<protein>
    <submittedName>
        <fullName evidence="1">Uncharacterized protein</fullName>
    </submittedName>
</protein>
<dbReference type="Proteomes" id="UP000252884">
    <property type="component" value="Unassembled WGS sequence"/>
</dbReference>
<gene>
    <name evidence="1" type="ORF">DES41_102154</name>
</gene>
<accession>A0A368Y0I6</accession>
<evidence type="ECO:0000313" key="2">
    <source>
        <dbReference type="Proteomes" id="UP000252884"/>
    </source>
</evidence>
<sequence>MEAPGCARTEEMTSGRHAVAAVEVDHAARNALLKIAGLACDLQNLLDIWASAEFEDYQRDAAASASRGLATLIGAITATVGSDPPVPAGVSMWLLGGQA</sequence>